<proteinExistence type="inferred from homology"/>
<evidence type="ECO:0000256" key="5">
    <source>
        <dbReference type="ARBA" id="ARBA00022825"/>
    </source>
</evidence>
<dbReference type="SUPFAM" id="SSF54897">
    <property type="entry name" value="Protease propeptides/inhibitors"/>
    <property type="match status" value="1"/>
</dbReference>
<dbReference type="PROSITE" id="PS00136">
    <property type="entry name" value="SUBTILASE_ASP"/>
    <property type="match status" value="1"/>
</dbReference>
<evidence type="ECO:0000256" key="7">
    <source>
        <dbReference type="RuleBase" id="RU003355"/>
    </source>
</evidence>
<evidence type="ECO:0000259" key="9">
    <source>
        <dbReference type="Pfam" id="PF00082"/>
    </source>
</evidence>
<feature type="active site" description="Charge relay system" evidence="6">
    <location>
        <position position="341"/>
    </location>
</feature>
<dbReference type="Pfam" id="PF00082">
    <property type="entry name" value="Peptidase_S8"/>
    <property type="match status" value="1"/>
</dbReference>
<dbReference type="Proteomes" id="UP001600888">
    <property type="component" value="Unassembled WGS sequence"/>
</dbReference>
<dbReference type="InterPro" id="IPR050131">
    <property type="entry name" value="Peptidase_S8_subtilisin-like"/>
</dbReference>
<evidence type="ECO:0000256" key="4">
    <source>
        <dbReference type="ARBA" id="ARBA00022801"/>
    </source>
</evidence>
<evidence type="ECO:0000256" key="2">
    <source>
        <dbReference type="ARBA" id="ARBA00022670"/>
    </source>
</evidence>
<dbReference type="InterPro" id="IPR000209">
    <property type="entry name" value="Peptidase_S8/S53_dom"/>
</dbReference>
<dbReference type="InterPro" id="IPR034193">
    <property type="entry name" value="PCSK9_ProteinaseK-like"/>
</dbReference>
<dbReference type="PROSITE" id="PS00137">
    <property type="entry name" value="SUBTILASE_HIS"/>
    <property type="match status" value="1"/>
</dbReference>
<keyword evidence="5 6" id="KW-0720">Serine protease</keyword>
<dbReference type="InterPro" id="IPR015500">
    <property type="entry name" value="Peptidase_S8_subtilisin-rel"/>
</dbReference>
<keyword evidence="2 6" id="KW-0645">Protease</keyword>
<evidence type="ECO:0000313" key="12">
    <source>
        <dbReference type="Proteomes" id="UP001600888"/>
    </source>
</evidence>
<dbReference type="PANTHER" id="PTHR43806:SF58">
    <property type="entry name" value="ALKALINE PROTEASE 1-RELATED"/>
    <property type="match status" value="1"/>
</dbReference>
<dbReference type="InterPro" id="IPR023828">
    <property type="entry name" value="Peptidase_S8_Ser-AS"/>
</dbReference>
<organism evidence="11 12">
    <name type="scientific">Diaporthe vaccinii</name>
    <dbReference type="NCBI Taxonomy" id="105482"/>
    <lineage>
        <taxon>Eukaryota</taxon>
        <taxon>Fungi</taxon>
        <taxon>Dikarya</taxon>
        <taxon>Ascomycota</taxon>
        <taxon>Pezizomycotina</taxon>
        <taxon>Sordariomycetes</taxon>
        <taxon>Sordariomycetidae</taxon>
        <taxon>Diaporthales</taxon>
        <taxon>Diaporthaceae</taxon>
        <taxon>Diaporthe</taxon>
        <taxon>Diaporthe eres species complex</taxon>
    </lineage>
</organism>
<dbReference type="CDD" id="cd04077">
    <property type="entry name" value="Peptidases_S8_PCSK9_ProteinaseK_like"/>
    <property type="match status" value="1"/>
</dbReference>
<feature type="domain" description="Inhibitor I9" evidence="10">
    <location>
        <begin position="35"/>
        <end position="110"/>
    </location>
</feature>
<dbReference type="Gene3D" id="3.40.50.200">
    <property type="entry name" value="Peptidase S8/S53 domain"/>
    <property type="match status" value="1"/>
</dbReference>
<evidence type="ECO:0000256" key="8">
    <source>
        <dbReference type="SAM" id="SignalP"/>
    </source>
</evidence>
<dbReference type="PROSITE" id="PS51892">
    <property type="entry name" value="SUBTILASE"/>
    <property type="match status" value="1"/>
</dbReference>
<feature type="domain" description="Peptidase S8/S53" evidence="9">
    <location>
        <begin position="147"/>
        <end position="372"/>
    </location>
</feature>
<evidence type="ECO:0000259" key="10">
    <source>
        <dbReference type="Pfam" id="PF05922"/>
    </source>
</evidence>
<keyword evidence="12" id="KW-1185">Reference proteome</keyword>
<dbReference type="InterPro" id="IPR036852">
    <property type="entry name" value="Peptidase_S8/S53_dom_sf"/>
</dbReference>
<name>A0ABR4E189_9PEZI</name>
<dbReference type="PRINTS" id="PR00723">
    <property type="entry name" value="SUBTILISIN"/>
</dbReference>
<dbReference type="InterPro" id="IPR037045">
    <property type="entry name" value="S8pro/Inhibitor_I9_sf"/>
</dbReference>
<keyword evidence="3 8" id="KW-0732">Signal</keyword>
<dbReference type="SUPFAM" id="SSF52743">
    <property type="entry name" value="Subtilisin-like"/>
    <property type="match status" value="1"/>
</dbReference>
<reference evidence="11 12" key="1">
    <citation type="submission" date="2024-03" db="EMBL/GenBank/DDBJ databases">
        <title>A high-quality draft genome sequence of Diaporthe vaccinii, a causative agent of upright dieback and viscid rot disease in cranberry plants.</title>
        <authorList>
            <person name="Sarrasin M."/>
            <person name="Lang B.F."/>
            <person name="Burger G."/>
        </authorList>
    </citation>
    <scope>NUCLEOTIDE SEQUENCE [LARGE SCALE GENOMIC DNA]</scope>
    <source>
        <strain evidence="11 12">IS7</strain>
    </source>
</reference>
<protein>
    <recommendedName>
        <fullName evidence="13">Alkaline proteinase</fullName>
    </recommendedName>
</protein>
<comment type="similarity">
    <text evidence="1 6 7">Belongs to the peptidase S8 family.</text>
</comment>
<evidence type="ECO:0008006" key="13">
    <source>
        <dbReference type="Google" id="ProtNLM"/>
    </source>
</evidence>
<dbReference type="Pfam" id="PF05922">
    <property type="entry name" value="Inhibitor_I9"/>
    <property type="match status" value="1"/>
</dbReference>
<accession>A0ABR4E189</accession>
<dbReference type="InterPro" id="IPR022398">
    <property type="entry name" value="Peptidase_S8_His-AS"/>
</dbReference>
<dbReference type="Gene3D" id="3.30.70.80">
    <property type="entry name" value="Peptidase S8 propeptide/proteinase inhibitor I9"/>
    <property type="match status" value="1"/>
</dbReference>
<dbReference type="EMBL" id="JBAWTH010000121">
    <property type="protein sequence ID" value="KAL2276160.1"/>
    <property type="molecule type" value="Genomic_DNA"/>
</dbReference>
<feature type="active site" description="Charge relay system" evidence="6">
    <location>
        <position position="154"/>
    </location>
</feature>
<evidence type="ECO:0000256" key="1">
    <source>
        <dbReference type="ARBA" id="ARBA00011073"/>
    </source>
</evidence>
<sequence length="397" mass="39822">MYGLKKLALVAGALLPLVNAAPVANPVQARAIPGKYIVTLKETADVESHLGWVKDVHARSLGRRDLAGVEKTFNISDFNGYSGAFDDATIEEIKANDAVAAVEADQIWSLYALTTQSSVPSWGLGAISHKAGAGPTSYVYDSSAGTGTYAYIIDTGINAAHTDFGGRASLGYSAVTGSTADTVGHGTHVAGTIGGTTYGVAKQATIIAVKVFQGDEGTTADVLDGYSWAVNDITSKGRAGVAAISMSLGGGVSTAFNNAVQSAYTSGVISVVAAGNEAQNVANVSPASAANAITVGATTSANRWATYSNFGAGVDILAPGSSITSAWIGSTSASNSISGTSMATPHVTGLVLYLKALEGLTSPASVTSRIKALASSGVITGVPSGTVNSLAYNGNGA</sequence>
<dbReference type="InterPro" id="IPR023827">
    <property type="entry name" value="Peptidase_S8_Asp-AS"/>
</dbReference>
<evidence type="ECO:0000313" key="11">
    <source>
        <dbReference type="EMBL" id="KAL2276160.1"/>
    </source>
</evidence>
<dbReference type="InterPro" id="IPR010259">
    <property type="entry name" value="S8pro/Inhibitor_I9"/>
</dbReference>
<feature type="active site" description="Charge relay system" evidence="6">
    <location>
        <position position="185"/>
    </location>
</feature>
<evidence type="ECO:0000256" key="6">
    <source>
        <dbReference type="PROSITE-ProRule" id="PRU01240"/>
    </source>
</evidence>
<feature type="signal peptide" evidence="8">
    <location>
        <begin position="1"/>
        <end position="20"/>
    </location>
</feature>
<dbReference type="PANTHER" id="PTHR43806">
    <property type="entry name" value="PEPTIDASE S8"/>
    <property type="match status" value="1"/>
</dbReference>
<comment type="caution">
    <text evidence="11">The sequence shown here is derived from an EMBL/GenBank/DDBJ whole genome shotgun (WGS) entry which is preliminary data.</text>
</comment>
<gene>
    <name evidence="11" type="ORF">FJTKL_01327</name>
</gene>
<evidence type="ECO:0000256" key="3">
    <source>
        <dbReference type="ARBA" id="ARBA00022729"/>
    </source>
</evidence>
<feature type="chain" id="PRO_5046617775" description="Alkaline proteinase" evidence="8">
    <location>
        <begin position="21"/>
        <end position="397"/>
    </location>
</feature>
<keyword evidence="4 6" id="KW-0378">Hydrolase</keyword>
<dbReference type="PROSITE" id="PS00138">
    <property type="entry name" value="SUBTILASE_SER"/>
    <property type="match status" value="1"/>
</dbReference>